<evidence type="ECO:0000256" key="2">
    <source>
        <dbReference type="ARBA" id="ARBA00023033"/>
    </source>
</evidence>
<accession>A0A417Y611</accession>
<evidence type="ECO:0000259" key="4">
    <source>
        <dbReference type="Pfam" id="PF01494"/>
    </source>
</evidence>
<name>A0A417Y611_9ACTN</name>
<keyword evidence="2 5" id="KW-0503">Monooxygenase</keyword>
<dbReference type="Pfam" id="PF01494">
    <property type="entry name" value="FAD_binding_3"/>
    <property type="match status" value="1"/>
</dbReference>
<dbReference type="InterPro" id="IPR036188">
    <property type="entry name" value="FAD/NAD-bd_sf"/>
</dbReference>
<dbReference type="AlphaFoldDB" id="A0A417Y611"/>
<dbReference type="InterPro" id="IPR050493">
    <property type="entry name" value="FAD-dep_Monooxygenase_BioMet"/>
</dbReference>
<dbReference type="GO" id="GO:0071949">
    <property type="term" value="F:FAD binding"/>
    <property type="evidence" value="ECO:0007669"/>
    <property type="project" value="InterPro"/>
</dbReference>
<protein>
    <submittedName>
        <fullName evidence="5">FAD-binding monooxygenase</fullName>
    </submittedName>
</protein>
<feature type="region of interest" description="Disordered" evidence="3">
    <location>
        <begin position="1"/>
        <end position="21"/>
    </location>
</feature>
<gene>
    <name evidence="5" type="ORF">D0Z08_06930</name>
</gene>
<evidence type="ECO:0000313" key="5">
    <source>
        <dbReference type="EMBL" id="RHW28007.1"/>
    </source>
</evidence>
<sequence>MRRRRRRRHRHDRRRRRPRPARRLRAGAVVVDVPFVIAGAGIAGLALAAGLQRTETAMPYLLLDERPELGSAGGAITLWPNAMVALDEIGVGDDVRRAGHALGAGTIRTRTGRVLRSLDLERSAAVLGGPLVAVRRGDLVEILHDRIKPGSVRLGVAVRGYRQDEDVVQVVTDGDPVAAVALVGADGYRSEVARVLDPGLPERYAGFPAWRGIADTGGLEPVQLWGSRQEFGVVPLGDGAAYWFATVREPAGGTAESELAHLRTAFSGWPNPVQQVLDATAPAAVSRNDVMDRALPRRWTDGRVVVIGDAAHAMRPHLGQGGCQALIDAAVLARLLRQADSPAAAFTAFEKMRRAPARRVVSLSRAAGRAIDAPAGLHRVSQLLPDPLMLRTLAKIGGTGAYPW</sequence>
<dbReference type="GO" id="GO:0004497">
    <property type="term" value="F:monooxygenase activity"/>
    <property type="evidence" value="ECO:0007669"/>
    <property type="project" value="UniProtKB-KW"/>
</dbReference>
<dbReference type="Proteomes" id="UP000283644">
    <property type="component" value="Unassembled WGS sequence"/>
</dbReference>
<dbReference type="PANTHER" id="PTHR13789:SF309">
    <property type="entry name" value="PUTATIVE (AFU_ORTHOLOGUE AFUA_6G14510)-RELATED"/>
    <property type="match status" value="1"/>
</dbReference>
<dbReference type="EMBL" id="QXGH01000011">
    <property type="protein sequence ID" value="RHW28007.1"/>
    <property type="molecule type" value="Genomic_DNA"/>
</dbReference>
<keyword evidence="6" id="KW-1185">Reference proteome</keyword>
<evidence type="ECO:0000313" key="6">
    <source>
        <dbReference type="Proteomes" id="UP000283644"/>
    </source>
</evidence>
<proteinExistence type="predicted"/>
<dbReference type="PANTHER" id="PTHR13789">
    <property type="entry name" value="MONOOXYGENASE"/>
    <property type="match status" value="1"/>
</dbReference>
<dbReference type="PRINTS" id="PR00420">
    <property type="entry name" value="RNGMNOXGNASE"/>
</dbReference>
<comment type="caution">
    <text evidence="5">The sequence shown here is derived from an EMBL/GenBank/DDBJ whole genome shotgun (WGS) entry which is preliminary data.</text>
</comment>
<dbReference type="Gene3D" id="3.50.50.60">
    <property type="entry name" value="FAD/NAD(P)-binding domain"/>
    <property type="match status" value="1"/>
</dbReference>
<dbReference type="OrthoDB" id="9782160at2"/>
<evidence type="ECO:0000256" key="3">
    <source>
        <dbReference type="SAM" id="MobiDB-lite"/>
    </source>
</evidence>
<keyword evidence="1" id="KW-0560">Oxidoreductase</keyword>
<dbReference type="SUPFAM" id="SSF51905">
    <property type="entry name" value="FAD/NAD(P)-binding domain"/>
    <property type="match status" value="1"/>
</dbReference>
<reference evidence="5 6" key="1">
    <citation type="submission" date="2018-09" db="EMBL/GenBank/DDBJ databases">
        <title>Genome sequencing of Nocardioides immobilis CCTCC AB 2017083 for comparison to Nocardioides silvaticus.</title>
        <authorList>
            <person name="Li C."/>
            <person name="Wang G."/>
        </authorList>
    </citation>
    <scope>NUCLEOTIDE SEQUENCE [LARGE SCALE GENOMIC DNA]</scope>
    <source>
        <strain evidence="5 6">CCTCC AB 2017083</strain>
    </source>
</reference>
<organism evidence="5 6">
    <name type="scientific">Nocardioides immobilis</name>
    <dbReference type="NCBI Taxonomy" id="2049295"/>
    <lineage>
        <taxon>Bacteria</taxon>
        <taxon>Bacillati</taxon>
        <taxon>Actinomycetota</taxon>
        <taxon>Actinomycetes</taxon>
        <taxon>Propionibacteriales</taxon>
        <taxon>Nocardioidaceae</taxon>
        <taxon>Nocardioides</taxon>
    </lineage>
</organism>
<evidence type="ECO:0000256" key="1">
    <source>
        <dbReference type="ARBA" id="ARBA00023002"/>
    </source>
</evidence>
<feature type="domain" description="FAD-binding" evidence="4">
    <location>
        <begin position="33"/>
        <end position="361"/>
    </location>
</feature>
<dbReference type="InterPro" id="IPR002938">
    <property type="entry name" value="FAD-bd"/>
</dbReference>